<evidence type="ECO:0000313" key="2">
    <source>
        <dbReference type="Proteomes" id="UP000541558"/>
    </source>
</evidence>
<gene>
    <name evidence="1" type="ORF">D9611_002890</name>
</gene>
<proteinExistence type="predicted"/>
<name>A0A8H5C8M6_9AGAR</name>
<protein>
    <submittedName>
        <fullName evidence="1">Uncharacterized protein</fullName>
    </submittedName>
</protein>
<comment type="caution">
    <text evidence="1">The sequence shown here is derived from an EMBL/GenBank/DDBJ whole genome shotgun (WGS) entry which is preliminary data.</text>
</comment>
<organism evidence="1 2">
    <name type="scientific">Ephemerocybe angulata</name>
    <dbReference type="NCBI Taxonomy" id="980116"/>
    <lineage>
        <taxon>Eukaryota</taxon>
        <taxon>Fungi</taxon>
        <taxon>Dikarya</taxon>
        <taxon>Basidiomycota</taxon>
        <taxon>Agaricomycotina</taxon>
        <taxon>Agaricomycetes</taxon>
        <taxon>Agaricomycetidae</taxon>
        <taxon>Agaricales</taxon>
        <taxon>Agaricineae</taxon>
        <taxon>Psathyrellaceae</taxon>
        <taxon>Ephemerocybe</taxon>
    </lineage>
</organism>
<dbReference type="Proteomes" id="UP000541558">
    <property type="component" value="Unassembled WGS sequence"/>
</dbReference>
<accession>A0A8H5C8M6</accession>
<reference evidence="1 2" key="1">
    <citation type="journal article" date="2020" name="ISME J.">
        <title>Uncovering the hidden diversity of litter-decomposition mechanisms in mushroom-forming fungi.</title>
        <authorList>
            <person name="Floudas D."/>
            <person name="Bentzer J."/>
            <person name="Ahren D."/>
            <person name="Johansson T."/>
            <person name="Persson P."/>
            <person name="Tunlid A."/>
        </authorList>
    </citation>
    <scope>NUCLEOTIDE SEQUENCE [LARGE SCALE GENOMIC DNA]</scope>
    <source>
        <strain evidence="1 2">CBS 175.51</strain>
    </source>
</reference>
<evidence type="ECO:0000313" key="1">
    <source>
        <dbReference type="EMBL" id="KAF5337161.1"/>
    </source>
</evidence>
<dbReference type="AlphaFoldDB" id="A0A8H5C8M6"/>
<sequence>MSQLGLPKRIANLVFSDDHPYGLEDAQRAMVLANLKDYEEAALQKAIAPIAKLSSPLNFADPEAIIQAQIYICRGLLCARKDVANNHPPLWSTPRVHHGQRFLQVTKAHATAMKNWVPRIGAYPWAARIDVESWKEAKKRHRQTRKKYPLHPNGSPLYISSPRRPIKTSFGCMYRRFAYDRDRFGSDGIPAFELSRL</sequence>
<keyword evidence="2" id="KW-1185">Reference proteome</keyword>
<dbReference type="OrthoDB" id="3365698at2759"/>
<dbReference type="EMBL" id="JAACJK010000057">
    <property type="protein sequence ID" value="KAF5337161.1"/>
    <property type="molecule type" value="Genomic_DNA"/>
</dbReference>